<evidence type="ECO:0000313" key="2">
    <source>
        <dbReference type="EMBL" id="CAA9209573.1"/>
    </source>
</evidence>
<dbReference type="EMBL" id="CADCTB010000003">
    <property type="protein sequence ID" value="CAA9209573.1"/>
    <property type="molecule type" value="Genomic_DNA"/>
</dbReference>
<gene>
    <name evidence="2" type="ORF">AVDCRST_MAG10-31</name>
</gene>
<feature type="region of interest" description="Disordered" evidence="1">
    <location>
        <begin position="79"/>
        <end position="101"/>
    </location>
</feature>
<evidence type="ECO:0000256" key="1">
    <source>
        <dbReference type="SAM" id="MobiDB-lite"/>
    </source>
</evidence>
<dbReference type="AlphaFoldDB" id="A0A6J4GXQ4"/>
<feature type="non-terminal residue" evidence="2">
    <location>
        <position position="1"/>
    </location>
</feature>
<proteinExistence type="predicted"/>
<accession>A0A6J4GXQ4</accession>
<feature type="compositionally biased region" description="Pro residues" evidence="1">
    <location>
        <begin position="22"/>
        <end position="35"/>
    </location>
</feature>
<feature type="non-terminal residue" evidence="2">
    <location>
        <position position="178"/>
    </location>
</feature>
<name>A0A6J4GXQ4_9ACTN</name>
<sequence>CRRAKSAASITRRSIRLTLRPPSGPSPSATAPPSPASCATRTVKCSCGSGPRRRCGRPWSTRLTSVTCSSRTTAGSARSWTRTGRCSRDRAPTTWPPSGGTTRTIRWLSPTHWPRIPSAWPPPWRRCRPRAGTAWGCAGTRSGPSGYTPAAPCTRAVTTCSTSVAAYGPCVTSARQPP</sequence>
<protein>
    <submittedName>
        <fullName evidence="2">Uncharacterized protein</fullName>
    </submittedName>
</protein>
<feature type="region of interest" description="Disordered" evidence="1">
    <location>
        <begin position="1"/>
        <end position="38"/>
    </location>
</feature>
<reference evidence="2" key="1">
    <citation type="submission" date="2020-02" db="EMBL/GenBank/DDBJ databases">
        <authorList>
            <person name="Meier V. D."/>
        </authorList>
    </citation>
    <scope>NUCLEOTIDE SEQUENCE</scope>
    <source>
        <strain evidence="2">AVDCRST_MAG10</strain>
    </source>
</reference>
<organism evidence="2">
    <name type="scientific">uncultured Acidimicrobiales bacterium</name>
    <dbReference type="NCBI Taxonomy" id="310071"/>
    <lineage>
        <taxon>Bacteria</taxon>
        <taxon>Bacillati</taxon>
        <taxon>Actinomycetota</taxon>
        <taxon>Acidimicrobiia</taxon>
        <taxon>Acidimicrobiales</taxon>
        <taxon>environmental samples</taxon>
    </lineage>
</organism>